<keyword evidence="2" id="KW-1185">Reference proteome</keyword>
<dbReference type="RefSeq" id="WP_092371423.1">
    <property type="nucleotide sequence ID" value="NZ_BMGV01000017.1"/>
</dbReference>
<protein>
    <submittedName>
        <fullName evidence="1">Uncharacterized protein</fullName>
    </submittedName>
</protein>
<reference evidence="1 2" key="1">
    <citation type="submission" date="2016-10" db="EMBL/GenBank/DDBJ databases">
        <authorList>
            <person name="de Groot N.N."/>
        </authorList>
    </citation>
    <scope>NUCLEOTIDE SEQUENCE [LARGE SCALE GENOMIC DNA]</scope>
    <source>
        <strain evidence="1 2">DSM 29340</strain>
    </source>
</reference>
<organism evidence="1 2">
    <name type="scientific">Cribrihabitans marinus</name>
    <dbReference type="NCBI Taxonomy" id="1227549"/>
    <lineage>
        <taxon>Bacteria</taxon>
        <taxon>Pseudomonadati</taxon>
        <taxon>Pseudomonadota</taxon>
        <taxon>Alphaproteobacteria</taxon>
        <taxon>Rhodobacterales</taxon>
        <taxon>Paracoccaceae</taxon>
        <taxon>Cribrihabitans</taxon>
    </lineage>
</organism>
<proteinExistence type="predicted"/>
<name>A0A1H7E706_9RHOB</name>
<gene>
    <name evidence="1" type="ORF">SAMN05444007_11913</name>
</gene>
<dbReference type="AlphaFoldDB" id="A0A1H7E706"/>
<dbReference type="EMBL" id="FNYD01000019">
    <property type="protein sequence ID" value="SEK07450.1"/>
    <property type="molecule type" value="Genomic_DNA"/>
</dbReference>
<dbReference type="Proteomes" id="UP000199379">
    <property type="component" value="Unassembled WGS sequence"/>
</dbReference>
<accession>A0A1H7E706</accession>
<sequence>MFYTKFNHGDECRVVPTGELALRSFLARHGEALGHAAALLAGNRGERLINAIRDGLDQPGRMARRVRCLLLELRRILLLDHAYDDAWDDTGSLAMLEPDDPIVSDICLLADGLHDALHGAGIIEVSDERAA</sequence>
<evidence type="ECO:0000313" key="1">
    <source>
        <dbReference type="EMBL" id="SEK07450.1"/>
    </source>
</evidence>
<dbReference type="OrthoDB" id="7728363at2"/>
<evidence type="ECO:0000313" key="2">
    <source>
        <dbReference type="Proteomes" id="UP000199379"/>
    </source>
</evidence>